<dbReference type="InterPro" id="IPR042203">
    <property type="entry name" value="Leu/Phe-tRNA_Trfase_C"/>
</dbReference>
<organism evidence="5 6">
    <name type="scientific">Egibacter rhizosphaerae</name>
    <dbReference type="NCBI Taxonomy" id="1670831"/>
    <lineage>
        <taxon>Bacteria</taxon>
        <taxon>Bacillati</taxon>
        <taxon>Actinomycetota</taxon>
        <taxon>Nitriliruptoria</taxon>
        <taxon>Egibacterales</taxon>
        <taxon>Egibacteraceae</taxon>
        <taxon>Egibacter</taxon>
    </lineage>
</organism>
<dbReference type="InterPro" id="IPR042221">
    <property type="entry name" value="Leu/Phe-tRNA_Trfase_N"/>
</dbReference>
<dbReference type="EC" id="2.3.2.6" evidence="4"/>
<gene>
    <name evidence="4" type="primary">aat</name>
    <name evidence="5" type="ORF">ER308_20380</name>
</gene>
<dbReference type="InterPro" id="IPR016181">
    <property type="entry name" value="Acyl_CoA_acyltransferase"/>
</dbReference>
<evidence type="ECO:0000256" key="2">
    <source>
        <dbReference type="ARBA" id="ARBA00022679"/>
    </source>
</evidence>
<keyword evidence="1 4" id="KW-0963">Cytoplasm</keyword>
<reference evidence="5 6" key="1">
    <citation type="submission" date="2019-01" db="EMBL/GenBank/DDBJ databases">
        <title>Egibacter rhizosphaerae EGI 80759T.</title>
        <authorList>
            <person name="Chen D.-D."/>
            <person name="Tian Y."/>
            <person name="Jiao J.-Y."/>
            <person name="Zhang X.-T."/>
            <person name="Zhang Y.-G."/>
            <person name="Zhang Y."/>
            <person name="Xiao M."/>
            <person name="Shu W.-S."/>
            <person name="Li W.-J."/>
        </authorList>
    </citation>
    <scope>NUCLEOTIDE SEQUENCE [LARGE SCALE GENOMIC DNA]</scope>
    <source>
        <strain evidence="5 6">EGI 80759</strain>
    </source>
</reference>
<proteinExistence type="inferred from homology"/>
<protein>
    <recommendedName>
        <fullName evidence="4">Leucyl/phenylalanyl-tRNA--protein transferase</fullName>
        <ecNumber evidence="4">2.3.2.6</ecNumber>
    </recommendedName>
    <alternativeName>
        <fullName evidence="4">L/F-transferase</fullName>
    </alternativeName>
    <alternativeName>
        <fullName evidence="4">Leucyltransferase</fullName>
    </alternativeName>
    <alternativeName>
        <fullName evidence="4">Phenyalanyltransferase</fullName>
    </alternativeName>
</protein>
<comment type="catalytic activity">
    <reaction evidence="4">
        <text>N-terminal L-arginyl-[protein] + L-leucyl-tRNA(Leu) = N-terminal L-leucyl-L-arginyl-[protein] + tRNA(Leu) + H(+)</text>
        <dbReference type="Rhea" id="RHEA:50416"/>
        <dbReference type="Rhea" id="RHEA-COMP:9613"/>
        <dbReference type="Rhea" id="RHEA-COMP:9622"/>
        <dbReference type="Rhea" id="RHEA-COMP:12672"/>
        <dbReference type="Rhea" id="RHEA-COMP:12673"/>
        <dbReference type="ChEBI" id="CHEBI:15378"/>
        <dbReference type="ChEBI" id="CHEBI:64719"/>
        <dbReference type="ChEBI" id="CHEBI:78442"/>
        <dbReference type="ChEBI" id="CHEBI:78494"/>
        <dbReference type="ChEBI" id="CHEBI:133044"/>
        <dbReference type="EC" id="2.3.2.6"/>
    </reaction>
</comment>
<comment type="catalytic activity">
    <reaction evidence="4">
        <text>L-phenylalanyl-tRNA(Phe) + an N-terminal L-alpha-aminoacyl-[protein] = an N-terminal L-phenylalanyl-L-alpha-aminoacyl-[protein] + tRNA(Phe)</text>
        <dbReference type="Rhea" id="RHEA:43632"/>
        <dbReference type="Rhea" id="RHEA-COMP:9668"/>
        <dbReference type="Rhea" id="RHEA-COMP:9699"/>
        <dbReference type="Rhea" id="RHEA-COMP:10636"/>
        <dbReference type="Rhea" id="RHEA-COMP:10637"/>
        <dbReference type="ChEBI" id="CHEBI:78442"/>
        <dbReference type="ChEBI" id="CHEBI:78531"/>
        <dbReference type="ChEBI" id="CHEBI:78597"/>
        <dbReference type="ChEBI" id="CHEBI:83561"/>
        <dbReference type="EC" id="2.3.2.6"/>
    </reaction>
</comment>
<dbReference type="SUPFAM" id="SSF55729">
    <property type="entry name" value="Acyl-CoA N-acyltransferases (Nat)"/>
    <property type="match status" value="1"/>
</dbReference>
<evidence type="ECO:0000256" key="1">
    <source>
        <dbReference type="ARBA" id="ARBA00022490"/>
    </source>
</evidence>
<dbReference type="Gene3D" id="3.40.630.70">
    <property type="entry name" value="Leucyl/phenylalanyl-tRNA-protein transferase, C-terminal domain"/>
    <property type="match status" value="1"/>
</dbReference>
<dbReference type="Gene3D" id="3.30.70.3550">
    <property type="entry name" value="Leucyl/phenylalanyl-tRNA-protein transferase, N-terminal domain"/>
    <property type="match status" value="1"/>
</dbReference>
<dbReference type="EMBL" id="CP036402">
    <property type="protein sequence ID" value="QBI21691.1"/>
    <property type="molecule type" value="Genomic_DNA"/>
</dbReference>
<evidence type="ECO:0000256" key="4">
    <source>
        <dbReference type="HAMAP-Rule" id="MF_00688"/>
    </source>
</evidence>
<sequence>MRHDRAAEPTEFPDARLAPGDAPLAFGGAITPSTLAAAYRRGIFPWPVEGTTTWWSPDPRGVLPLEALRVSRSLRRTLRRAGWRCTTDTATAAVIAECASGRPEGTWITPEMAEAYDALRHSPVGRTAVHSVEVWDTEGGLVGGLYGVAVGAVFSGESMFHRATDASKVALVDLVRRLGERGFELIDVQLPTRHLASLGARTVRRSAFLAEIERLRDVATGWPLEAWEPATDHEAVRGLRGRTTR</sequence>
<evidence type="ECO:0000256" key="3">
    <source>
        <dbReference type="ARBA" id="ARBA00023315"/>
    </source>
</evidence>
<accession>A0A411YKI6</accession>
<comment type="function">
    <text evidence="4">Functions in the N-end rule pathway of protein degradation where it conjugates Leu, Phe and, less efficiently, Met from aminoacyl-tRNAs to the N-termini of proteins containing an N-terminal arginine or lysine.</text>
</comment>
<dbReference type="InterPro" id="IPR004616">
    <property type="entry name" value="Leu/Phe-tRNA_Trfase"/>
</dbReference>
<dbReference type="RefSeq" id="WP_131156683.1">
    <property type="nucleotide sequence ID" value="NZ_CP036402.1"/>
</dbReference>
<dbReference type="AlphaFoldDB" id="A0A411YKI6"/>
<dbReference type="Pfam" id="PF03588">
    <property type="entry name" value="Leu_Phe_trans"/>
    <property type="match status" value="1"/>
</dbReference>
<keyword evidence="3 4" id="KW-0012">Acyltransferase</keyword>
<comment type="similarity">
    <text evidence="4">Belongs to the L/F-transferase family.</text>
</comment>
<dbReference type="GO" id="GO:0008914">
    <property type="term" value="F:leucyl-tRNA--protein transferase activity"/>
    <property type="evidence" value="ECO:0007669"/>
    <property type="project" value="UniProtKB-UniRule"/>
</dbReference>
<dbReference type="KEGG" id="erz:ER308_20380"/>
<dbReference type="PANTHER" id="PTHR30098:SF2">
    <property type="entry name" value="LEUCYL_PHENYLALANYL-TRNA--PROTEIN TRANSFERASE"/>
    <property type="match status" value="1"/>
</dbReference>
<dbReference type="GO" id="GO:0030163">
    <property type="term" value="P:protein catabolic process"/>
    <property type="evidence" value="ECO:0007669"/>
    <property type="project" value="UniProtKB-UniRule"/>
</dbReference>
<dbReference type="NCBIfam" id="TIGR00667">
    <property type="entry name" value="aat"/>
    <property type="match status" value="1"/>
</dbReference>
<dbReference type="OrthoDB" id="9790282at2"/>
<dbReference type="HAMAP" id="MF_00688">
    <property type="entry name" value="Leu_Phe_trans"/>
    <property type="match status" value="1"/>
</dbReference>
<comment type="subcellular location">
    <subcellularLocation>
        <location evidence="4">Cytoplasm</location>
    </subcellularLocation>
</comment>
<dbReference type="PANTHER" id="PTHR30098">
    <property type="entry name" value="LEUCYL/PHENYLALANYL-TRNA--PROTEIN TRANSFERASE"/>
    <property type="match status" value="1"/>
</dbReference>
<evidence type="ECO:0000313" key="5">
    <source>
        <dbReference type="EMBL" id="QBI21691.1"/>
    </source>
</evidence>
<keyword evidence="2 4" id="KW-0808">Transferase</keyword>
<comment type="catalytic activity">
    <reaction evidence="4">
        <text>N-terminal L-lysyl-[protein] + L-leucyl-tRNA(Leu) = N-terminal L-leucyl-L-lysyl-[protein] + tRNA(Leu) + H(+)</text>
        <dbReference type="Rhea" id="RHEA:12340"/>
        <dbReference type="Rhea" id="RHEA-COMP:9613"/>
        <dbReference type="Rhea" id="RHEA-COMP:9622"/>
        <dbReference type="Rhea" id="RHEA-COMP:12670"/>
        <dbReference type="Rhea" id="RHEA-COMP:12671"/>
        <dbReference type="ChEBI" id="CHEBI:15378"/>
        <dbReference type="ChEBI" id="CHEBI:65249"/>
        <dbReference type="ChEBI" id="CHEBI:78442"/>
        <dbReference type="ChEBI" id="CHEBI:78494"/>
        <dbReference type="ChEBI" id="CHEBI:133043"/>
        <dbReference type="EC" id="2.3.2.6"/>
    </reaction>
</comment>
<dbReference type="GO" id="GO:0005737">
    <property type="term" value="C:cytoplasm"/>
    <property type="evidence" value="ECO:0007669"/>
    <property type="project" value="UniProtKB-SubCell"/>
</dbReference>
<keyword evidence="6" id="KW-1185">Reference proteome</keyword>
<dbReference type="Proteomes" id="UP000291469">
    <property type="component" value="Chromosome"/>
</dbReference>
<evidence type="ECO:0000313" key="6">
    <source>
        <dbReference type="Proteomes" id="UP000291469"/>
    </source>
</evidence>
<name>A0A411YKI6_9ACTN</name>